<dbReference type="InterPro" id="IPR053142">
    <property type="entry name" value="PchR_regulatory_protein"/>
</dbReference>
<dbReference type="SMART" id="SM00342">
    <property type="entry name" value="HTH_ARAC"/>
    <property type="match status" value="1"/>
</dbReference>
<protein>
    <submittedName>
        <fullName evidence="4">AraC family transcriptional regulator</fullName>
    </submittedName>
</protein>
<organism evidence="4 5">
    <name type="scientific">Lysinibacillus sphaericus</name>
    <name type="common">Bacillus sphaericus</name>
    <dbReference type="NCBI Taxonomy" id="1421"/>
    <lineage>
        <taxon>Bacteria</taxon>
        <taxon>Bacillati</taxon>
        <taxon>Bacillota</taxon>
        <taxon>Bacilli</taxon>
        <taxon>Bacillales</taxon>
        <taxon>Bacillaceae</taxon>
        <taxon>Lysinibacillus</taxon>
    </lineage>
</organism>
<evidence type="ECO:0000259" key="3">
    <source>
        <dbReference type="PROSITE" id="PS01124"/>
    </source>
</evidence>
<dbReference type="RefSeq" id="WP_142508312.1">
    <property type="nucleotide sequence ID" value="NZ_SADV01000005.1"/>
</dbReference>
<reference evidence="4 5" key="1">
    <citation type="submission" date="2018-03" db="EMBL/GenBank/DDBJ databases">
        <title>Aerobic endospore-forming bacteria genome sequencing and assembly.</title>
        <authorList>
            <person name="Cavalcante D.A."/>
            <person name="Driks A."/>
            <person name="Putonti C."/>
            <person name="De-Souza M.T."/>
        </authorList>
    </citation>
    <scope>NUCLEOTIDE SEQUENCE [LARGE SCALE GENOMIC DNA]</scope>
    <source>
        <strain evidence="4 5">SDF0037</strain>
    </source>
</reference>
<accession>A0A544UMY7</accession>
<evidence type="ECO:0000313" key="4">
    <source>
        <dbReference type="EMBL" id="TQR35204.1"/>
    </source>
</evidence>
<proteinExistence type="predicted"/>
<dbReference type="GO" id="GO:0003700">
    <property type="term" value="F:DNA-binding transcription factor activity"/>
    <property type="evidence" value="ECO:0007669"/>
    <property type="project" value="InterPro"/>
</dbReference>
<feature type="domain" description="HTH araC/xylS-type" evidence="3">
    <location>
        <begin position="213"/>
        <end position="312"/>
    </location>
</feature>
<gene>
    <name evidence="4" type="ORF">C7Y47_08115</name>
</gene>
<dbReference type="PANTHER" id="PTHR47893:SF1">
    <property type="entry name" value="REGULATORY PROTEIN PCHR"/>
    <property type="match status" value="1"/>
</dbReference>
<sequence>MNTSIIDVYLPYFPILNDKEVKVLSIPNEYGNGELLFFTSLSGFEVIVSSFNFMKPYCFPFHWSNQLIELVIPLKGQREVQMQDKIMLVPCDNSYLNYLQEFEGEAYLNTGDFLSISICIPIKWYENWVQKQGFSSLQFHEMIQQQMISRLENPITASLIRQAKHIKQLLIQPRIDELKIEVAVLQLIDMYFTQQFKMLRSIGTLRADEVKKIQLAQDILVNLMDNPPSIAVLANQIALNEQKLKQGFKEVYGQTPYKHLKDVRMQRAYYYITERHMSVTETALAVGYQNISYFSQLFYEYFGVNPSQCLKEK</sequence>
<evidence type="ECO:0000256" key="2">
    <source>
        <dbReference type="ARBA" id="ARBA00023163"/>
    </source>
</evidence>
<name>A0A544UMY7_LYSSH</name>
<dbReference type="OrthoDB" id="9782503at2"/>
<keyword evidence="2" id="KW-0804">Transcription</keyword>
<evidence type="ECO:0000313" key="5">
    <source>
        <dbReference type="Proteomes" id="UP000317944"/>
    </source>
</evidence>
<dbReference type="InterPro" id="IPR018060">
    <property type="entry name" value="HTH_AraC"/>
</dbReference>
<dbReference type="GO" id="GO:0043565">
    <property type="term" value="F:sequence-specific DNA binding"/>
    <property type="evidence" value="ECO:0007669"/>
    <property type="project" value="InterPro"/>
</dbReference>
<dbReference type="InterPro" id="IPR009057">
    <property type="entry name" value="Homeodomain-like_sf"/>
</dbReference>
<evidence type="ECO:0000256" key="1">
    <source>
        <dbReference type="ARBA" id="ARBA00023015"/>
    </source>
</evidence>
<dbReference type="Pfam" id="PF12833">
    <property type="entry name" value="HTH_18"/>
    <property type="match status" value="1"/>
</dbReference>
<dbReference type="PANTHER" id="PTHR47893">
    <property type="entry name" value="REGULATORY PROTEIN PCHR"/>
    <property type="match status" value="1"/>
</dbReference>
<comment type="caution">
    <text evidence="4">The sequence shown here is derived from an EMBL/GenBank/DDBJ whole genome shotgun (WGS) entry which is preliminary data.</text>
</comment>
<dbReference type="Proteomes" id="UP000317944">
    <property type="component" value="Unassembled WGS sequence"/>
</dbReference>
<dbReference type="AlphaFoldDB" id="A0A544UMY7"/>
<keyword evidence="1" id="KW-0805">Transcription regulation</keyword>
<dbReference type="PROSITE" id="PS01124">
    <property type="entry name" value="HTH_ARAC_FAMILY_2"/>
    <property type="match status" value="1"/>
</dbReference>
<dbReference type="EMBL" id="SADV01000005">
    <property type="protein sequence ID" value="TQR35204.1"/>
    <property type="molecule type" value="Genomic_DNA"/>
</dbReference>
<dbReference type="SUPFAM" id="SSF46689">
    <property type="entry name" value="Homeodomain-like"/>
    <property type="match status" value="1"/>
</dbReference>
<dbReference type="Gene3D" id="1.10.10.60">
    <property type="entry name" value="Homeodomain-like"/>
    <property type="match status" value="1"/>
</dbReference>